<gene>
    <name evidence="2" type="ORF">BC936DRAFT_142234</name>
</gene>
<proteinExistence type="predicted"/>
<reference evidence="2 3" key="1">
    <citation type="journal article" date="2018" name="New Phytol.">
        <title>Phylogenomics of Endogonaceae and evolution of mycorrhizas within Mucoromycota.</title>
        <authorList>
            <person name="Chang Y."/>
            <person name="Desiro A."/>
            <person name="Na H."/>
            <person name="Sandor L."/>
            <person name="Lipzen A."/>
            <person name="Clum A."/>
            <person name="Barry K."/>
            <person name="Grigoriev I.V."/>
            <person name="Martin F.M."/>
            <person name="Stajich J.E."/>
            <person name="Smith M.E."/>
            <person name="Bonito G."/>
            <person name="Spatafora J.W."/>
        </authorList>
    </citation>
    <scope>NUCLEOTIDE SEQUENCE [LARGE SCALE GENOMIC DNA]</scope>
    <source>
        <strain evidence="2 3">GMNB39</strain>
    </source>
</reference>
<sequence length="175" mass="20448">MDFETYIIEYAADFDQKDWSLLSCLGYLYDRVQFTSDSKNDILDAFVKRFQKISRSTITISETRKRAERLSKAAKATLERKEVIDFFQKIDEEFKMRRNDREVSDNVDIAKVEIAKTATMRLVKTLRNEGQGEKRKLSRTEGDFSSKLSRTNENLSQEYHVNNQGSESETESNDE</sequence>
<feature type="non-terminal residue" evidence="2">
    <location>
        <position position="175"/>
    </location>
</feature>
<feature type="compositionally biased region" description="Polar residues" evidence="1">
    <location>
        <begin position="146"/>
        <end position="167"/>
    </location>
</feature>
<dbReference type="EMBL" id="RBNI01022070">
    <property type="protein sequence ID" value="RUO96301.1"/>
    <property type="molecule type" value="Genomic_DNA"/>
</dbReference>
<dbReference type="Proteomes" id="UP000268093">
    <property type="component" value="Unassembled WGS sequence"/>
</dbReference>
<evidence type="ECO:0000256" key="1">
    <source>
        <dbReference type="SAM" id="MobiDB-lite"/>
    </source>
</evidence>
<dbReference type="OrthoDB" id="2445680at2759"/>
<accession>A0A433A0Q2</accession>
<feature type="region of interest" description="Disordered" evidence="1">
    <location>
        <begin position="126"/>
        <end position="175"/>
    </location>
</feature>
<evidence type="ECO:0000313" key="3">
    <source>
        <dbReference type="Proteomes" id="UP000268093"/>
    </source>
</evidence>
<keyword evidence="3" id="KW-1185">Reference proteome</keyword>
<name>A0A433A0Q2_9FUNG</name>
<organism evidence="2 3">
    <name type="scientific">Jimgerdemannia flammicorona</name>
    <dbReference type="NCBI Taxonomy" id="994334"/>
    <lineage>
        <taxon>Eukaryota</taxon>
        <taxon>Fungi</taxon>
        <taxon>Fungi incertae sedis</taxon>
        <taxon>Mucoromycota</taxon>
        <taxon>Mucoromycotina</taxon>
        <taxon>Endogonomycetes</taxon>
        <taxon>Endogonales</taxon>
        <taxon>Endogonaceae</taxon>
        <taxon>Jimgerdemannia</taxon>
    </lineage>
</organism>
<feature type="compositionally biased region" description="Basic and acidic residues" evidence="1">
    <location>
        <begin position="126"/>
        <end position="144"/>
    </location>
</feature>
<comment type="caution">
    <text evidence="2">The sequence shown here is derived from an EMBL/GenBank/DDBJ whole genome shotgun (WGS) entry which is preliminary data.</text>
</comment>
<evidence type="ECO:0000313" key="2">
    <source>
        <dbReference type="EMBL" id="RUO96301.1"/>
    </source>
</evidence>
<protein>
    <submittedName>
        <fullName evidence="2">Uncharacterized protein</fullName>
    </submittedName>
</protein>
<dbReference type="AlphaFoldDB" id="A0A433A0Q2"/>